<dbReference type="InterPro" id="IPR014721">
    <property type="entry name" value="Ribsml_uS5_D2-typ_fold_subgr"/>
</dbReference>
<proteinExistence type="inferred from homology"/>
<sequence>MAFWEQPVTVRVPATSANLGPGFDSMGLALELFDEVSAVVTSGVGTIVVEGEGAGELALDDSHLVIATMHKTFAAMNIAAPIVGLHCVNTIPQARGLGSSSAAIVAGALLARGLVVDGDQLLSDQDLLQFVVDLEGHPDNVAPCLLGGLVLSWGNPVHSLNRQIHESIKPTVFISAFNVKTEHARAILPDHIWHHDAAMNSARAALLMDALTRDPSNLFDATVDYLHQEQRRPAMPASLELMDRLRLAGVPATISGAGPSVLALAVSAEHETAIAQIASASPDFSALALPVSPAGAAIISG</sequence>
<dbReference type="PIRSF" id="PIRSF000676">
    <property type="entry name" value="Homoser_kin"/>
    <property type="match status" value="1"/>
</dbReference>
<dbReference type="AlphaFoldDB" id="A0A6J7CQR1"/>
<feature type="domain" description="GHMP kinase N-terminal" evidence="11">
    <location>
        <begin position="67"/>
        <end position="148"/>
    </location>
</feature>
<dbReference type="PRINTS" id="PR00958">
    <property type="entry name" value="HOMSERKINASE"/>
</dbReference>
<organism evidence="13">
    <name type="scientific">freshwater metagenome</name>
    <dbReference type="NCBI Taxonomy" id="449393"/>
    <lineage>
        <taxon>unclassified sequences</taxon>
        <taxon>metagenomes</taxon>
        <taxon>ecological metagenomes</taxon>
    </lineage>
</organism>
<keyword evidence="7" id="KW-0791">Threonine biosynthesis</keyword>
<gene>
    <name evidence="13" type="ORF">UFOPK3401_00200</name>
</gene>
<dbReference type="PANTHER" id="PTHR20861">
    <property type="entry name" value="HOMOSERINE/4-DIPHOSPHOCYTIDYL-2-C-METHYL-D-ERYTHRITOL KINASE"/>
    <property type="match status" value="1"/>
</dbReference>
<evidence type="ECO:0000256" key="9">
    <source>
        <dbReference type="ARBA" id="ARBA00022777"/>
    </source>
</evidence>
<name>A0A6J7CQR1_9ZZZZ</name>
<dbReference type="InterPro" id="IPR000870">
    <property type="entry name" value="Homoserine_kinase"/>
</dbReference>
<comment type="pathway">
    <text evidence="1">Amino-acid biosynthesis; L-threonine biosynthesis; L-threonine from L-aspartate: step 4/5.</text>
</comment>
<dbReference type="GO" id="GO:0004413">
    <property type="term" value="F:homoserine kinase activity"/>
    <property type="evidence" value="ECO:0007669"/>
    <property type="project" value="UniProtKB-EC"/>
</dbReference>
<feature type="domain" description="GHMP kinase C-terminal" evidence="12">
    <location>
        <begin position="218"/>
        <end position="279"/>
    </location>
</feature>
<keyword evidence="9" id="KW-0418">Kinase</keyword>
<dbReference type="GO" id="GO:0005524">
    <property type="term" value="F:ATP binding"/>
    <property type="evidence" value="ECO:0007669"/>
    <property type="project" value="UniProtKB-KW"/>
</dbReference>
<evidence type="ECO:0000256" key="1">
    <source>
        <dbReference type="ARBA" id="ARBA00005015"/>
    </source>
</evidence>
<keyword evidence="10" id="KW-0067">ATP-binding</keyword>
<dbReference type="EMBL" id="CAFBLM010000004">
    <property type="protein sequence ID" value="CAB4860181.1"/>
    <property type="molecule type" value="Genomic_DNA"/>
</dbReference>
<dbReference type="PROSITE" id="PS00627">
    <property type="entry name" value="GHMP_KINASES_ATP"/>
    <property type="match status" value="1"/>
</dbReference>
<evidence type="ECO:0000313" key="13">
    <source>
        <dbReference type="EMBL" id="CAB4860181.1"/>
    </source>
</evidence>
<evidence type="ECO:0000256" key="3">
    <source>
        <dbReference type="ARBA" id="ARBA00012078"/>
    </source>
</evidence>
<dbReference type="Pfam" id="PF00288">
    <property type="entry name" value="GHMP_kinases_N"/>
    <property type="match status" value="1"/>
</dbReference>
<keyword evidence="8" id="KW-0547">Nucleotide-binding</keyword>
<dbReference type="InterPro" id="IPR006204">
    <property type="entry name" value="GHMP_kinase_N_dom"/>
</dbReference>
<dbReference type="SUPFAM" id="SSF55060">
    <property type="entry name" value="GHMP Kinase, C-terminal domain"/>
    <property type="match status" value="1"/>
</dbReference>
<dbReference type="NCBIfam" id="TIGR00191">
    <property type="entry name" value="thrB"/>
    <property type="match status" value="1"/>
</dbReference>
<evidence type="ECO:0000256" key="6">
    <source>
        <dbReference type="ARBA" id="ARBA00022679"/>
    </source>
</evidence>
<dbReference type="PANTHER" id="PTHR20861:SF1">
    <property type="entry name" value="HOMOSERINE KINASE"/>
    <property type="match status" value="1"/>
</dbReference>
<accession>A0A6J7CQR1</accession>
<evidence type="ECO:0000256" key="10">
    <source>
        <dbReference type="ARBA" id="ARBA00022840"/>
    </source>
</evidence>
<comment type="similarity">
    <text evidence="2">Belongs to the GHMP kinase family. Homoserine kinase subfamily.</text>
</comment>
<dbReference type="Pfam" id="PF08544">
    <property type="entry name" value="GHMP_kinases_C"/>
    <property type="match status" value="1"/>
</dbReference>
<evidence type="ECO:0000256" key="5">
    <source>
        <dbReference type="ARBA" id="ARBA00022605"/>
    </source>
</evidence>
<evidence type="ECO:0000256" key="8">
    <source>
        <dbReference type="ARBA" id="ARBA00022741"/>
    </source>
</evidence>
<dbReference type="Gene3D" id="3.30.70.890">
    <property type="entry name" value="GHMP kinase, C-terminal domain"/>
    <property type="match status" value="1"/>
</dbReference>
<keyword evidence="5" id="KW-0028">Amino-acid biosynthesis</keyword>
<dbReference type="InterPro" id="IPR006203">
    <property type="entry name" value="GHMP_knse_ATP-bd_CS"/>
</dbReference>
<dbReference type="EC" id="2.7.1.39" evidence="3"/>
<protein>
    <recommendedName>
        <fullName evidence="4">Homoserine kinase</fullName>
        <ecNumber evidence="3">2.7.1.39</ecNumber>
    </recommendedName>
</protein>
<dbReference type="InterPro" id="IPR013750">
    <property type="entry name" value="GHMP_kinase_C_dom"/>
</dbReference>
<dbReference type="SUPFAM" id="SSF54211">
    <property type="entry name" value="Ribosomal protein S5 domain 2-like"/>
    <property type="match status" value="1"/>
</dbReference>
<keyword evidence="6" id="KW-0808">Transferase</keyword>
<dbReference type="Gene3D" id="3.30.230.10">
    <property type="match status" value="1"/>
</dbReference>
<evidence type="ECO:0000256" key="7">
    <source>
        <dbReference type="ARBA" id="ARBA00022697"/>
    </source>
</evidence>
<dbReference type="UniPathway" id="UPA00050">
    <property type="reaction ID" value="UER00064"/>
</dbReference>
<evidence type="ECO:0000256" key="2">
    <source>
        <dbReference type="ARBA" id="ARBA00007370"/>
    </source>
</evidence>
<evidence type="ECO:0000259" key="12">
    <source>
        <dbReference type="Pfam" id="PF08544"/>
    </source>
</evidence>
<dbReference type="GO" id="GO:0009088">
    <property type="term" value="P:threonine biosynthetic process"/>
    <property type="evidence" value="ECO:0007669"/>
    <property type="project" value="UniProtKB-UniPathway"/>
</dbReference>
<dbReference type="InterPro" id="IPR020568">
    <property type="entry name" value="Ribosomal_Su5_D2-typ_SF"/>
</dbReference>
<reference evidence="13" key="1">
    <citation type="submission" date="2020-05" db="EMBL/GenBank/DDBJ databases">
        <authorList>
            <person name="Chiriac C."/>
            <person name="Salcher M."/>
            <person name="Ghai R."/>
            <person name="Kavagutti S V."/>
        </authorList>
    </citation>
    <scope>NUCLEOTIDE SEQUENCE</scope>
</reference>
<evidence type="ECO:0000256" key="4">
    <source>
        <dbReference type="ARBA" id="ARBA00017858"/>
    </source>
</evidence>
<dbReference type="InterPro" id="IPR036554">
    <property type="entry name" value="GHMP_kinase_C_sf"/>
</dbReference>
<evidence type="ECO:0000259" key="11">
    <source>
        <dbReference type="Pfam" id="PF00288"/>
    </source>
</evidence>
<dbReference type="HAMAP" id="MF_00384">
    <property type="entry name" value="Homoser_kinase"/>
    <property type="match status" value="1"/>
</dbReference>